<dbReference type="Pfam" id="PF02984">
    <property type="entry name" value="Cyclin_C"/>
    <property type="match status" value="1"/>
</dbReference>
<evidence type="ECO:0000256" key="5">
    <source>
        <dbReference type="ARBA" id="ARBA00023127"/>
    </source>
</evidence>
<accession>A0A6F9D994</accession>
<gene>
    <name evidence="11" type="primary">Ccna2-001</name>
</gene>
<feature type="domain" description="Cyclin-like" evidence="9">
    <location>
        <begin position="210"/>
        <end position="294"/>
    </location>
</feature>
<evidence type="ECO:0000256" key="8">
    <source>
        <dbReference type="SAM" id="MobiDB-lite"/>
    </source>
</evidence>
<name>A0A6F9D994_9ASCI</name>
<dbReference type="InterPro" id="IPR013763">
    <property type="entry name" value="Cyclin-like_dom"/>
</dbReference>
<comment type="similarity">
    <text evidence="1">Belongs to the cyclin family. Cyclin AB subfamily.</text>
</comment>
<dbReference type="GO" id="GO:0044772">
    <property type="term" value="P:mitotic cell cycle phase transition"/>
    <property type="evidence" value="ECO:0007669"/>
    <property type="project" value="InterPro"/>
</dbReference>
<dbReference type="InterPro" id="IPR046965">
    <property type="entry name" value="Cyclin_A/B-like"/>
</dbReference>
<dbReference type="EMBL" id="LR783714">
    <property type="protein sequence ID" value="CAB3228859.1"/>
    <property type="molecule type" value="mRNA"/>
</dbReference>
<dbReference type="AlphaFoldDB" id="A0A6F9D994"/>
<keyword evidence="4" id="KW-0498">Mitosis</keyword>
<feature type="compositionally biased region" description="Polar residues" evidence="8">
    <location>
        <begin position="1"/>
        <end position="14"/>
    </location>
</feature>
<proteinExistence type="evidence at transcript level"/>
<evidence type="ECO:0000256" key="2">
    <source>
        <dbReference type="ARBA" id="ARBA00019673"/>
    </source>
</evidence>
<evidence type="ECO:0000256" key="6">
    <source>
        <dbReference type="ARBA" id="ARBA00023306"/>
    </source>
</evidence>
<keyword evidence="5 7" id="KW-0195">Cyclin</keyword>
<organism evidence="11">
    <name type="scientific">Phallusia mammillata</name>
    <dbReference type="NCBI Taxonomy" id="59560"/>
    <lineage>
        <taxon>Eukaryota</taxon>
        <taxon>Metazoa</taxon>
        <taxon>Chordata</taxon>
        <taxon>Tunicata</taxon>
        <taxon>Ascidiacea</taxon>
        <taxon>Phlebobranchia</taxon>
        <taxon>Ascidiidae</taxon>
        <taxon>Phallusia</taxon>
    </lineage>
</organism>
<dbReference type="SUPFAM" id="SSF47954">
    <property type="entry name" value="Cyclin-like"/>
    <property type="match status" value="2"/>
</dbReference>
<evidence type="ECO:0000256" key="4">
    <source>
        <dbReference type="ARBA" id="ARBA00022776"/>
    </source>
</evidence>
<sequence length="380" mass="42409">MATNGLANRTNQATHGELRQKQFNTNNGQKSQTSIPQRAVLGALNQNTATGRVQPFRAAKQNGTTEGFFTAPSQTNVTKSTTQTFKIFDESSKDVKPTKSKTETLPSIASSSQLHPALTTLPSLRVPLSTVSTNDISIRSADSPMVLDSADDERLNIFDIDADAGVYGLSEYATEIFQHLRQAEQLHRPKTNYMRKQQDITAGMRAILVDWLVEVADEYKLHTETTHLAVNYIDRFLSQMAVLRGKLQLVGAAAMFLAAKFEEIYPPDVGEFVYITDDTYTKRQVLRMEHLILKVLNFDVAVPTSNQYLKRYLKAAGADKKTEFLAQYLCELALVEFDCIQYLPSMMAASAVCLASYTVNGKVWVSNNFNRKSLFIPPQN</sequence>
<evidence type="ECO:0000256" key="7">
    <source>
        <dbReference type="RuleBase" id="RU000383"/>
    </source>
</evidence>
<feature type="compositionally biased region" description="Polar residues" evidence="8">
    <location>
        <begin position="21"/>
        <end position="35"/>
    </location>
</feature>
<dbReference type="GO" id="GO:0016538">
    <property type="term" value="F:cyclin-dependent protein serine/threonine kinase regulator activity"/>
    <property type="evidence" value="ECO:0007669"/>
    <property type="project" value="InterPro"/>
</dbReference>
<evidence type="ECO:0000259" key="9">
    <source>
        <dbReference type="SMART" id="SM00385"/>
    </source>
</evidence>
<dbReference type="Gene3D" id="1.10.472.10">
    <property type="entry name" value="Cyclin-like"/>
    <property type="match status" value="2"/>
</dbReference>
<dbReference type="InterPro" id="IPR004367">
    <property type="entry name" value="Cyclin_C-dom"/>
</dbReference>
<keyword evidence="3" id="KW-0132">Cell division</keyword>
<dbReference type="Pfam" id="PF00134">
    <property type="entry name" value="Cyclin_N"/>
    <property type="match status" value="1"/>
</dbReference>
<dbReference type="SMART" id="SM01332">
    <property type="entry name" value="Cyclin_C"/>
    <property type="match status" value="1"/>
</dbReference>
<reference evidence="11" key="1">
    <citation type="submission" date="2020-04" db="EMBL/GenBank/DDBJ databases">
        <authorList>
            <person name="Neveu A P."/>
        </authorList>
    </citation>
    <scope>NUCLEOTIDE SEQUENCE</scope>
    <source>
        <tissue evidence="11">Whole embryo</tissue>
    </source>
</reference>
<dbReference type="InterPro" id="IPR039361">
    <property type="entry name" value="Cyclin"/>
</dbReference>
<dbReference type="SMART" id="SM00385">
    <property type="entry name" value="CYCLIN"/>
    <property type="match status" value="2"/>
</dbReference>
<evidence type="ECO:0000256" key="3">
    <source>
        <dbReference type="ARBA" id="ARBA00022618"/>
    </source>
</evidence>
<dbReference type="FunFam" id="1.10.472.10:FF:000001">
    <property type="entry name" value="G2/mitotic-specific cyclin"/>
    <property type="match status" value="1"/>
</dbReference>
<protein>
    <recommendedName>
        <fullName evidence="2">Cyclin-A2</fullName>
    </recommendedName>
</protein>
<feature type="domain" description="Cyclin-like" evidence="9">
    <location>
        <begin position="307"/>
        <end position="378"/>
    </location>
</feature>
<dbReference type="Pfam" id="PF16500">
    <property type="entry name" value="Cyclin_N2"/>
    <property type="match status" value="1"/>
</dbReference>
<dbReference type="PIRSF" id="PIRSF001771">
    <property type="entry name" value="Cyclin_A_B_D_E"/>
    <property type="match status" value="1"/>
</dbReference>
<keyword evidence="6" id="KW-0131">Cell cycle</keyword>
<dbReference type="InterPro" id="IPR036915">
    <property type="entry name" value="Cyclin-like_sf"/>
</dbReference>
<evidence type="ECO:0000256" key="1">
    <source>
        <dbReference type="ARBA" id="ARBA00006955"/>
    </source>
</evidence>
<dbReference type="GO" id="GO:0051301">
    <property type="term" value="P:cell division"/>
    <property type="evidence" value="ECO:0007669"/>
    <property type="project" value="UniProtKB-KW"/>
</dbReference>
<feature type="domain" description="Cyclin C-terminal" evidence="10">
    <location>
        <begin position="303"/>
        <end position="379"/>
    </location>
</feature>
<dbReference type="InterPro" id="IPR032447">
    <property type="entry name" value="Cyclin-A_N"/>
</dbReference>
<dbReference type="PANTHER" id="PTHR10177">
    <property type="entry name" value="CYCLINS"/>
    <property type="match status" value="1"/>
</dbReference>
<dbReference type="CDD" id="cd20504">
    <property type="entry name" value="CYCLIN_CCNA_rpt1"/>
    <property type="match status" value="1"/>
</dbReference>
<dbReference type="InterPro" id="IPR006671">
    <property type="entry name" value="Cyclin_N"/>
</dbReference>
<evidence type="ECO:0000259" key="10">
    <source>
        <dbReference type="SMART" id="SM01332"/>
    </source>
</evidence>
<evidence type="ECO:0000313" key="11">
    <source>
        <dbReference type="EMBL" id="CAB3228859.1"/>
    </source>
</evidence>
<feature type="region of interest" description="Disordered" evidence="8">
    <location>
        <begin position="1"/>
        <end position="35"/>
    </location>
</feature>